<dbReference type="Proteomes" id="UP000185769">
    <property type="component" value="Unassembled WGS sequence"/>
</dbReference>
<comment type="caution">
    <text evidence="1">The sequence shown here is derived from an EMBL/GenBank/DDBJ whole genome shotgun (WGS) entry which is preliminary data.</text>
</comment>
<dbReference type="AlphaFoldDB" id="A0A1J4V4N5"/>
<dbReference type="EMBL" id="MNVM01000013">
    <property type="protein sequence ID" value="OIO29757.1"/>
    <property type="molecule type" value="Genomic_DNA"/>
</dbReference>
<evidence type="ECO:0000313" key="1">
    <source>
        <dbReference type="EMBL" id="OIO29757.1"/>
    </source>
</evidence>
<accession>A0A1J4V4N5</accession>
<gene>
    <name evidence="1" type="ORF">AUJ22_00800</name>
</gene>
<proteinExistence type="predicted"/>
<protein>
    <submittedName>
        <fullName evidence="1">Uncharacterized protein</fullName>
    </submittedName>
</protein>
<organism evidence="1 2">
    <name type="scientific">Candidatus Nomurabacteria bacterium CG1_02_31_12</name>
    <dbReference type="NCBI Taxonomy" id="1805280"/>
    <lineage>
        <taxon>Bacteria</taxon>
        <taxon>Candidatus Nomuraibacteriota</taxon>
    </lineage>
</organism>
<evidence type="ECO:0000313" key="2">
    <source>
        <dbReference type="Proteomes" id="UP000185769"/>
    </source>
</evidence>
<sequence>MKVKTKQFTIDDVQYKLIELLQNQLRDAKKQLFYCNKCLIGQKKLIDQYEEDIKNATTNDRNDTK</sequence>
<name>A0A1J4V4N5_9BACT</name>
<reference evidence="1 2" key="1">
    <citation type="journal article" date="2016" name="Environ. Microbiol.">
        <title>Genomic resolution of a cold subsurface aquifer community provides metabolic insights for novel microbes adapted to high CO concentrations.</title>
        <authorList>
            <person name="Probst A.J."/>
            <person name="Castelle C.J."/>
            <person name="Singh A."/>
            <person name="Brown C.T."/>
            <person name="Anantharaman K."/>
            <person name="Sharon I."/>
            <person name="Hug L.A."/>
            <person name="Burstein D."/>
            <person name="Emerson J.B."/>
            <person name="Thomas B.C."/>
            <person name="Banfield J.F."/>
        </authorList>
    </citation>
    <scope>NUCLEOTIDE SEQUENCE [LARGE SCALE GENOMIC DNA]</scope>
    <source>
        <strain evidence="1">CG1_02_31_12</strain>
    </source>
</reference>